<dbReference type="EMBL" id="QFYP01000001">
    <property type="protein sequence ID" value="RAK59088.1"/>
    <property type="molecule type" value="Genomic_DNA"/>
</dbReference>
<dbReference type="InterPro" id="IPR037171">
    <property type="entry name" value="NagB/RpiA_transferase-like"/>
</dbReference>
<dbReference type="NCBIfam" id="TIGR01198">
    <property type="entry name" value="pgl"/>
    <property type="match status" value="1"/>
</dbReference>
<comment type="similarity">
    <text evidence="4 7">Belongs to the glucosamine/galactosamine-6-phosphate isomerase family. 6-phosphogluconolactonase subfamily.</text>
</comment>
<dbReference type="PANTHER" id="PTHR11054:SF0">
    <property type="entry name" value="6-PHOSPHOGLUCONOLACTONASE"/>
    <property type="match status" value="1"/>
</dbReference>
<dbReference type="OrthoDB" id="9810967at2"/>
<feature type="domain" description="Glucosamine/galactosamine-6-phosphate isomerase" evidence="8">
    <location>
        <begin position="8"/>
        <end position="205"/>
    </location>
</feature>
<dbReference type="EC" id="3.1.1.31" evidence="5 7"/>
<proteinExistence type="inferred from homology"/>
<gene>
    <name evidence="7 9" type="primary">pgl</name>
    <name evidence="9" type="ORF">DJ021_04365</name>
</gene>
<accession>A0A328B254</accession>
<dbReference type="InterPro" id="IPR039104">
    <property type="entry name" value="6PGL"/>
</dbReference>
<dbReference type="Pfam" id="PF01182">
    <property type="entry name" value="Glucosamine_iso"/>
    <property type="match status" value="1"/>
</dbReference>
<dbReference type="CDD" id="cd01400">
    <property type="entry name" value="6PGL"/>
    <property type="match status" value="1"/>
</dbReference>
<evidence type="ECO:0000256" key="5">
    <source>
        <dbReference type="ARBA" id="ARBA00013198"/>
    </source>
</evidence>
<comment type="function">
    <text evidence="2 7">Hydrolysis of 6-phosphogluconolactone to 6-phosphogluconate.</text>
</comment>
<keyword evidence="7 9" id="KW-0378">Hydrolase</keyword>
<dbReference type="PANTHER" id="PTHR11054">
    <property type="entry name" value="6-PHOSPHOGLUCONOLACTONASE"/>
    <property type="match status" value="1"/>
</dbReference>
<evidence type="ECO:0000313" key="9">
    <source>
        <dbReference type="EMBL" id="RAK59088.1"/>
    </source>
</evidence>
<dbReference type="Proteomes" id="UP000249842">
    <property type="component" value="Unassembled WGS sequence"/>
</dbReference>
<evidence type="ECO:0000256" key="7">
    <source>
        <dbReference type="RuleBase" id="RU365095"/>
    </source>
</evidence>
<dbReference type="SUPFAM" id="SSF100950">
    <property type="entry name" value="NagB/RpiA/CoA transferase-like"/>
    <property type="match status" value="1"/>
</dbReference>
<protein>
    <recommendedName>
        <fullName evidence="6 7">6-phosphogluconolactonase</fullName>
        <shortName evidence="7">6PGL</shortName>
        <ecNumber evidence="5 7">3.1.1.31</ecNumber>
    </recommendedName>
</protein>
<sequence length="218" mass="22932">MLETYPKVAALAEAAAHAVEACLADGLKTRGRASLVATGGRMPGPVYDRLREARIDWARVVVTLSDERSVEPDAPESNARLLRERLFVGEAAKAHFLPLTDYAEPALKALAPFDAVLLGMGEDGHVASLIPGSPALAQGMDPAGERMLLDVPAGVGSPPLARTSLTLAALLQARAIFLLISGAAKREVLARAEAGAELPVRALLAQARVPVRVLWAPQ</sequence>
<comment type="pathway">
    <text evidence="3 7">Carbohydrate degradation; pentose phosphate pathway; D-ribulose 5-phosphate from D-glucose 6-phosphate (oxidative stage): step 2/3.</text>
</comment>
<evidence type="ECO:0000256" key="4">
    <source>
        <dbReference type="ARBA" id="ARBA00010662"/>
    </source>
</evidence>
<organism evidence="9 10">
    <name type="scientific">Phenylobacterium hankyongense</name>
    <dbReference type="NCBI Taxonomy" id="1813876"/>
    <lineage>
        <taxon>Bacteria</taxon>
        <taxon>Pseudomonadati</taxon>
        <taxon>Pseudomonadota</taxon>
        <taxon>Alphaproteobacteria</taxon>
        <taxon>Caulobacterales</taxon>
        <taxon>Caulobacteraceae</taxon>
        <taxon>Phenylobacterium</taxon>
    </lineage>
</organism>
<name>A0A328B254_9CAUL</name>
<keyword evidence="10" id="KW-1185">Reference proteome</keyword>
<dbReference type="InterPro" id="IPR006148">
    <property type="entry name" value="Glc/Gal-6P_isomerase"/>
</dbReference>
<comment type="catalytic activity">
    <reaction evidence="1 7">
        <text>6-phospho-D-glucono-1,5-lactone + H2O = 6-phospho-D-gluconate + H(+)</text>
        <dbReference type="Rhea" id="RHEA:12556"/>
        <dbReference type="ChEBI" id="CHEBI:15377"/>
        <dbReference type="ChEBI" id="CHEBI:15378"/>
        <dbReference type="ChEBI" id="CHEBI:57955"/>
        <dbReference type="ChEBI" id="CHEBI:58759"/>
        <dbReference type="EC" id="3.1.1.31"/>
    </reaction>
</comment>
<evidence type="ECO:0000313" key="10">
    <source>
        <dbReference type="Proteomes" id="UP000249842"/>
    </source>
</evidence>
<evidence type="ECO:0000256" key="6">
    <source>
        <dbReference type="ARBA" id="ARBA00020337"/>
    </source>
</evidence>
<dbReference type="RefSeq" id="WP_111456381.1">
    <property type="nucleotide sequence ID" value="NZ_QFYP01000001.1"/>
</dbReference>
<dbReference type="InterPro" id="IPR005900">
    <property type="entry name" value="6-phosphogluconolactonase_DevB"/>
</dbReference>
<dbReference type="UniPathway" id="UPA00115">
    <property type="reaction ID" value="UER00409"/>
</dbReference>
<comment type="caution">
    <text evidence="9">The sequence shown here is derived from an EMBL/GenBank/DDBJ whole genome shotgun (WGS) entry which is preliminary data.</text>
</comment>
<dbReference type="AlphaFoldDB" id="A0A328B254"/>
<dbReference type="GO" id="GO:0017057">
    <property type="term" value="F:6-phosphogluconolactonase activity"/>
    <property type="evidence" value="ECO:0007669"/>
    <property type="project" value="UniProtKB-UniRule"/>
</dbReference>
<dbReference type="GO" id="GO:0005975">
    <property type="term" value="P:carbohydrate metabolic process"/>
    <property type="evidence" value="ECO:0007669"/>
    <property type="project" value="UniProtKB-UniRule"/>
</dbReference>
<dbReference type="Gene3D" id="3.40.50.1360">
    <property type="match status" value="1"/>
</dbReference>
<evidence type="ECO:0000256" key="3">
    <source>
        <dbReference type="ARBA" id="ARBA00004961"/>
    </source>
</evidence>
<evidence type="ECO:0000259" key="8">
    <source>
        <dbReference type="Pfam" id="PF01182"/>
    </source>
</evidence>
<dbReference type="GO" id="GO:0006098">
    <property type="term" value="P:pentose-phosphate shunt"/>
    <property type="evidence" value="ECO:0007669"/>
    <property type="project" value="UniProtKB-UniPathway"/>
</dbReference>
<evidence type="ECO:0000256" key="2">
    <source>
        <dbReference type="ARBA" id="ARBA00002681"/>
    </source>
</evidence>
<evidence type="ECO:0000256" key="1">
    <source>
        <dbReference type="ARBA" id="ARBA00000832"/>
    </source>
</evidence>
<reference evidence="10" key="1">
    <citation type="submission" date="2018-05" db="EMBL/GenBank/DDBJ databases">
        <authorList>
            <person name="Li X."/>
        </authorList>
    </citation>
    <scope>NUCLEOTIDE SEQUENCE [LARGE SCALE GENOMIC DNA]</scope>
    <source>
        <strain evidence="10">HKS-05</strain>
    </source>
</reference>